<name>E8R9G5_DESM0</name>
<proteinExistence type="predicted"/>
<dbReference type="AlphaFoldDB" id="E8R9G5"/>
<keyword evidence="5 7" id="KW-0030">Aminoacyl-tRNA synthetase</keyword>
<dbReference type="GO" id="GO:0005524">
    <property type="term" value="F:ATP binding"/>
    <property type="evidence" value="ECO:0007669"/>
    <property type="project" value="UniProtKB-KW"/>
</dbReference>
<dbReference type="GO" id="GO:0004816">
    <property type="term" value="F:asparagine-tRNA ligase activity"/>
    <property type="evidence" value="ECO:0007669"/>
    <property type="project" value="TreeGrafter"/>
</dbReference>
<dbReference type="KEGG" id="dmu:Desmu_0837"/>
<dbReference type="RefSeq" id="WP_013562363.1">
    <property type="nucleotide sequence ID" value="NC_014961.1"/>
</dbReference>
<dbReference type="GeneID" id="10153534"/>
<organism evidence="7 8">
    <name type="scientific">Desulfurococcus mucosus (strain ATCC 35584 / DSM 2162 / JCM 9187 / O7/1)</name>
    <dbReference type="NCBI Taxonomy" id="765177"/>
    <lineage>
        <taxon>Archaea</taxon>
        <taxon>Thermoproteota</taxon>
        <taxon>Thermoprotei</taxon>
        <taxon>Desulfurococcales</taxon>
        <taxon>Desulfurococcaceae</taxon>
        <taxon>Desulfurococcus</taxon>
    </lineage>
</organism>
<keyword evidence="8" id="KW-1185">Reference proteome</keyword>
<reference evidence="7 8" key="2">
    <citation type="journal article" date="2011" name="Stand. Genomic Sci.">
        <title>Complete genome sequence of Desulfurococcus mucosus type strain (O7/1).</title>
        <authorList>
            <person name="Wirth R."/>
            <person name="Chertkov O."/>
            <person name="Held B."/>
            <person name="Lapidus A."/>
            <person name="Nolan M."/>
            <person name="Lucas S."/>
            <person name="Hammon N."/>
            <person name="Deshpande S."/>
            <person name="Cheng J.F."/>
            <person name="Tapia R."/>
            <person name="Han C."/>
            <person name="Goodwin L."/>
            <person name="Pitluck S."/>
            <person name="Liolios K."/>
            <person name="Ioanna P."/>
            <person name="Ivanova N."/>
            <person name="Mavromatis K."/>
            <person name="Mikhailova N."/>
            <person name="Pati A."/>
            <person name="Chen A."/>
            <person name="Palaniappan K."/>
            <person name="Land M."/>
            <person name="Hauser L."/>
            <person name="Chang Y.J."/>
            <person name="Jeffries C.D."/>
            <person name="Bilek Y."/>
            <person name="Hader T."/>
            <person name="Rohde M."/>
            <person name="Spring S."/>
            <person name="Sikorski J."/>
            <person name="Goker M."/>
            <person name="Woyke T."/>
            <person name="Bristow J."/>
            <person name="Eisen J.A."/>
            <person name="Markowitz V."/>
            <person name="Hugenholtz P."/>
            <person name="Kyrpides N.C."/>
            <person name="Klenk H.P."/>
        </authorList>
    </citation>
    <scope>NUCLEOTIDE SEQUENCE [LARGE SCALE GENOMIC DNA]</scope>
    <source>
        <strain evidence="8">ATCC 35584 / DSM 2162 / JCM 9187 / O7/1</strain>
    </source>
</reference>
<dbReference type="InterPro" id="IPR045864">
    <property type="entry name" value="aa-tRNA-synth_II/BPL/LPL"/>
</dbReference>
<dbReference type="SUPFAM" id="SSF55681">
    <property type="entry name" value="Class II aaRS and biotin synthetases"/>
    <property type="match status" value="1"/>
</dbReference>
<evidence type="ECO:0000313" key="7">
    <source>
        <dbReference type="EMBL" id="ADV65141.1"/>
    </source>
</evidence>
<accession>E8R9G5</accession>
<dbReference type="Pfam" id="PF00152">
    <property type="entry name" value="tRNA-synt_2"/>
    <property type="match status" value="1"/>
</dbReference>
<dbReference type="GO" id="GO:0006421">
    <property type="term" value="P:asparaginyl-tRNA aminoacylation"/>
    <property type="evidence" value="ECO:0007669"/>
    <property type="project" value="TreeGrafter"/>
</dbReference>
<keyword evidence="4" id="KW-0648">Protein biosynthesis</keyword>
<dbReference type="eggNOG" id="arCOG00409">
    <property type="taxonomic scope" value="Archaea"/>
</dbReference>
<dbReference type="HOGENOM" id="CLU_004553_2_2_2"/>
<dbReference type="InterPro" id="IPR004364">
    <property type="entry name" value="Aa-tRNA-synt_II"/>
</dbReference>
<dbReference type="PROSITE" id="PS50862">
    <property type="entry name" value="AA_TRNA_LIGASE_II"/>
    <property type="match status" value="1"/>
</dbReference>
<keyword evidence="1" id="KW-0436">Ligase</keyword>
<gene>
    <name evidence="7" type="ordered locus">Desmu_0837</name>
</gene>
<sequence length="364" mass="41136">MVAVTGVLTWDGLEVEEYRVLHKPLKPEKICVDDVPSDPGEYARNYHVYVRHPRVLRAVKTYSMVLKAMRSILDEHGFTELPSPIIGYVSDPGLRGAVKASIKMYGKVYEVQSSVIMYKQLYASLLGKIYYAARNLRVEPVENASTGRHLAEFTQLDVEASLTTADDVMMLAEETLYGAVKHLLNYHSGLLTREEERFLEETIIKPPYPRIDYDSAVELLRRKGFTVEHGRELSFDAEAALGDIYGTPVWIQGFPTSSRGFYYIPDPGKPGYNVDYNLILPSRAGEVLDGGCREYRYEHLVDRIKHHGEPLGKYKWFLELAEAGAIQPTCGWGLGVERLVRYIHRLPHVAYASPHPRIPGVIGP</sequence>
<dbReference type="InterPro" id="IPR006195">
    <property type="entry name" value="aa-tRNA-synth_II"/>
</dbReference>
<keyword evidence="2" id="KW-0547">Nucleotide-binding</keyword>
<keyword evidence="3" id="KW-0067">ATP-binding</keyword>
<evidence type="ECO:0000256" key="1">
    <source>
        <dbReference type="ARBA" id="ARBA00022598"/>
    </source>
</evidence>
<dbReference type="Gene3D" id="3.30.930.10">
    <property type="entry name" value="Bira Bifunctional Protein, Domain 2"/>
    <property type="match status" value="1"/>
</dbReference>
<dbReference type="EMBL" id="CP002363">
    <property type="protein sequence ID" value="ADV65141.1"/>
    <property type="molecule type" value="Genomic_DNA"/>
</dbReference>
<evidence type="ECO:0000256" key="4">
    <source>
        <dbReference type="ARBA" id="ARBA00022917"/>
    </source>
</evidence>
<evidence type="ECO:0000256" key="5">
    <source>
        <dbReference type="ARBA" id="ARBA00023146"/>
    </source>
</evidence>
<dbReference type="PANTHER" id="PTHR22594">
    <property type="entry name" value="ASPARTYL/LYSYL-TRNA SYNTHETASE"/>
    <property type="match status" value="1"/>
</dbReference>
<evidence type="ECO:0000256" key="2">
    <source>
        <dbReference type="ARBA" id="ARBA00022741"/>
    </source>
</evidence>
<dbReference type="Proteomes" id="UP000001068">
    <property type="component" value="Chromosome"/>
</dbReference>
<dbReference type="PANTHER" id="PTHR22594:SF48">
    <property type="entry name" value="ASPARAGINYL-TRNA SYNTHETASE-RELATED PROTEIN (N-TRUNCATION)"/>
    <property type="match status" value="1"/>
</dbReference>
<evidence type="ECO:0000313" key="8">
    <source>
        <dbReference type="Proteomes" id="UP000001068"/>
    </source>
</evidence>
<reference evidence="8" key="1">
    <citation type="submission" date="2010-11" db="EMBL/GenBank/DDBJ databases">
        <title>The complete genome of Desulfurococcus mucosus DSM 2162.</title>
        <authorList>
            <consortium name="US DOE Joint Genome Institute (JGI-PGF)"/>
            <person name="Lucas S."/>
            <person name="Copeland A."/>
            <person name="Lapidus A."/>
            <person name="Bruce D."/>
            <person name="Goodwin L."/>
            <person name="Pitluck S."/>
            <person name="Kyrpides N."/>
            <person name="Mavromatis K."/>
            <person name="Pagani I."/>
            <person name="Ivanova N."/>
            <person name="Ovchinnikova G."/>
            <person name="Chertkov O."/>
            <person name="Held B."/>
            <person name="Brettin T."/>
            <person name="Detter J.C."/>
            <person name="Tapia R."/>
            <person name="Han C."/>
            <person name="Land M."/>
            <person name="Hauser L."/>
            <person name="Markowitz V."/>
            <person name="Cheng J.-F."/>
            <person name="Hugenholtz P."/>
            <person name="Woyke T."/>
            <person name="Wu D."/>
            <person name="Wirth R."/>
            <person name="Bilek Y."/>
            <person name="Hader T."/>
            <person name="Klenk H.-P."/>
            <person name="Eisen J.A."/>
        </authorList>
    </citation>
    <scope>NUCLEOTIDE SEQUENCE [LARGE SCALE GENOMIC DNA]</scope>
    <source>
        <strain evidence="8">ATCC 35584 / DSM 2162 / JCM 9187 / O7/1</strain>
    </source>
</reference>
<protein>
    <submittedName>
        <fullName evidence="7">tRNA synthetase class II (D K and N)</fullName>
    </submittedName>
</protein>
<evidence type="ECO:0000256" key="3">
    <source>
        <dbReference type="ARBA" id="ARBA00022840"/>
    </source>
</evidence>
<dbReference type="STRING" id="765177.Desmu_0837"/>
<evidence type="ECO:0000259" key="6">
    <source>
        <dbReference type="PROSITE" id="PS50862"/>
    </source>
</evidence>
<feature type="domain" description="Aminoacyl-transfer RNA synthetases class-II family profile" evidence="6">
    <location>
        <begin position="62"/>
        <end position="354"/>
    </location>
</feature>